<organism evidence="2 3">
    <name type="scientific">Plasmodium gonderi</name>
    <dbReference type="NCBI Taxonomy" id="77519"/>
    <lineage>
        <taxon>Eukaryota</taxon>
        <taxon>Sar</taxon>
        <taxon>Alveolata</taxon>
        <taxon>Apicomplexa</taxon>
        <taxon>Aconoidasida</taxon>
        <taxon>Haemosporida</taxon>
        <taxon>Plasmodiidae</taxon>
        <taxon>Plasmodium</taxon>
        <taxon>Plasmodium (Plasmodium)</taxon>
    </lineage>
</organism>
<gene>
    <name evidence="2" type="ORF">PGO_123480</name>
</gene>
<accession>A0A1Y1JJD9</accession>
<feature type="region of interest" description="Disordered" evidence="1">
    <location>
        <begin position="18"/>
        <end position="59"/>
    </location>
</feature>
<proteinExistence type="predicted"/>
<dbReference type="OrthoDB" id="372892at2759"/>
<comment type="caution">
    <text evidence="2">The sequence shown here is derived from an EMBL/GenBank/DDBJ whole genome shotgun (WGS) entry which is preliminary data.</text>
</comment>
<dbReference type="OMA" id="EIMFEKN"/>
<keyword evidence="3" id="KW-1185">Reference proteome</keyword>
<evidence type="ECO:0000313" key="2">
    <source>
        <dbReference type="EMBL" id="GAW82350.1"/>
    </source>
</evidence>
<dbReference type="RefSeq" id="XP_028544939.1">
    <property type="nucleotide sequence ID" value="XM_028689138.1"/>
</dbReference>
<sequence length="758" mass="85775">MLNNNGFNGGISQMKTFQGGGNLQGSSQFQGGGQFQGGNTTFAGIGNNEQQPHIYGEHQNGNSSFYGVKTLNTAITYNQGFSDKNMMYGNNSFGRINTEMMEQNPNLYLTKNTMGNSSTIGNSDAQNSAPRNNVVLNNAVGYGDYQNSNNSLHFYNKDQSSTNYNNETLFTQVKQNVSIFGNKSKNNSPLFGNNLKSENKNATCNFRFYDFVSHDKSIFGNRLKDGKPLFMNNKNVNKQLTPSANEQHGNNYLLNNNNINNLVGSKSEKNYMNYNNDLKNDSSYGFNTSNEIIPKSVIMNRNNNINIGVNLPQNQVFGNTYNQNSNNLCSNINTIPSAQDDSTFIVGANNELNSTNFIYNNNFNPISENMQNEQYHMYNRNIVTGRDPMNHNFSPFHNAGVDGSTINTHDNLSYGNPMISSNHNMLRYSNVLPKGNYLPPNENTQMIGANVAINSTTHIPSGADTLMNDFSMNNAMHGIGFVGTQMNLNKNDIYYNSKGNMENQQNINFGNNNPKLEGQINTGDRNIFVNNAAHYETNENLLMENTQSNDALRNHCKEMVYSSHLQQDASNSSNNNNNNNNKENEIFFTNENEIMFEKKYVKEHGNEENEKENTQINKKKKIMFFNKDFIKSLELITNHNLNSYNENRSTIYSFPSTLSSNNAAFYMQAVDECKKGERFDVDVELYNKIFTKNRAEQTFSVLKNINVNKKINEQDIALDIYYPLLHVEKIKFRQSITPEYLYKPINAPFELGQIPTII</sequence>
<evidence type="ECO:0000313" key="3">
    <source>
        <dbReference type="Proteomes" id="UP000195521"/>
    </source>
</evidence>
<dbReference type="Proteomes" id="UP000195521">
    <property type="component" value="Unassembled WGS sequence"/>
</dbReference>
<name>A0A1Y1JJD9_PLAGO</name>
<evidence type="ECO:0000256" key="1">
    <source>
        <dbReference type="SAM" id="MobiDB-lite"/>
    </source>
</evidence>
<dbReference type="GeneID" id="39749087"/>
<reference evidence="3" key="1">
    <citation type="submission" date="2017-04" db="EMBL/GenBank/DDBJ databases">
        <title>Plasmodium gonderi genome.</title>
        <authorList>
            <person name="Arisue N."/>
            <person name="Honma H."/>
            <person name="Kawai S."/>
            <person name="Tougan T."/>
            <person name="Tanabe K."/>
            <person name="Horii T."/>
        </authorList>
    </citation>
    <scope>NUCLEOTIDE SEQUENCE [LARGE SCALE GENOMIC DNA]</scope>
    <source>
        <strain evidence="3">ATCC 30045</strain>
    </source>
</reference>
<dbReference type="AlphaFoldDB" id="A0A1Y1JJD9"/>
<dbReference type="EMBL" id="BDQF01000013">
    <property type="protein sequence ID" value="GAW82350.1"/>
    <property type="molecule type" value="Genomic_DNA"/>
</dbReference>
<protein>
    <submittedName>
        <fullName evidence="2">Uncharacterized protein</fullName>
    </submittedName>
</protein>